<reference evidence="1 2" key="1">
    <citation type="submission" date="2020-09" db="EMBL/GenBank/DDBJ databases">
        <title>De no assembly of potato wild relative species, Solanum commersonii.</title>
        <authorList>
            <person name="Cho K."/>
        </authorList>
    </citation>
    <scope>NUCLEOTIDE SEQUENCE [LARGE SCALE GENOMIC DNA]</scope>
    <source>
        <strain evidence="1">LZ3.2</strain>
        <tissue evidence="1">Leaf</tissue>
    </source>
</reference>
<protein>
    <submittedName>
        <fullName evidence="1">Uncharacterized protein</fullName>
    </submittedName>
</protein>
<evidence type="ECO:0000313" key="1">
    <source>
        <dbReference type="EMBL" id="KAG5617568.1"/>
    </source>
</evidence>
<proteinExistence type="predicted"/>
<organism evidence="1 2">
    <name type="scientific">Solanum commersonii</name>
    <name type="common">Commerson's wild potato</name>
    <name type="synonym">Commerson's nightshade</name>
    <dbReference type="NCBI Taxonomy" id="4109"/>
    <lineage>
        <taxon>Eukaryota</taxon>
        <taxon>Viridiplantae</taxon>
        <taxon>Streptophyta</taxon>
        <taxon>Embryophyta</taxon>
        <taxon>Tracheophyta</taxon>
        <taxon>Spermatophyta</taxon>
        <taxon>Magnoliopsida</taxon>
        <taxon>eudicotyledons</taxon>
        <taxon>Gunneridae</taxon>
        <taxon>Pentapetalae</taxon>
        <taxon>asterids</taxon>
        <taxon>lamiids</taxon>
        <taxon>Solanales</taxon>
        <taxon>Solanaceae</taxon>
        <taxon>Solanoideae</taxon>
        <taxon>Solaneae</taxon>
        <taxon>Solanum</taxon>
    </lineage>
</organism>
<comment type="caution">
    <text evidence="1">The sequence shown here is derived from an EMBL/GenBank/DDBJ whole genome shotgun (WGS) entry which is preliminary data.</text>
</comment>
<accession>A0A9J5ZZB2</accession>
<name>A0A9J5ZZB2_SOLCO</name>
<dbReference type="EMBL" id="JACXVP010000003">
    <property type="protein sequence ID" value="KAG5617568.1"/>
    <property type="molecule type" value="Genomic_DNA"/>
</dbReference>
<keyword evidence="2" id="KW-1185">Reference proteome</keyword>
<sequence length="59" mass="6704">MIIYLIFSLVEIQNPSIDYPEIICLCRSEDMVNNVFSLMHCTTGWPLVLNKLDNPTASS</sequence>
<dbReference type="AlphaFoldDB" id="A0A9J5ZZB2"/>
<evidence type="ECO:0000313" key="2">
    <source>
        <dbReference type="Proteomes" id="UP000824120"/>
    </source>
</evidence>
<dbReference type="Proteomes" id="UP000824120">
    <property type="component" value="Chromosome 3"/>
</dbReference>
<gene>
    <name evidence="1" type="ORF">H5410_017392</name>
</gene>